<proteinExistence type="predicted"/>
<keyword evidence="1" id="KW-1133">Transmembrane helix</keyword>
<feature type="domain" description="Sphingomyelin synthase-like" evidence="2">
    <location>
        <begin position="138"/>
        <end position="199"/>
    </location>
</feature>
<evidence type="ECO:0000256" key="1">
    <source>
        <dbReference type="SAM" id="Phobius"/>
    </source>
</evidence>
<sequence length="206" mass="23806">MQSKQLTWQFAWEYPAFRVKFILGIIVMSLVLFFLQDFFLFIQARNGVLMNDWVLSRLPAYDVSHLIFLILYPATGFFIWRIIRNSSMCITALWGYIFLCLARMITISMIPLDAPLHLVHLSDPFSIFFYGSNVITKDLFFSGHTATLCLVGLCLENKREKMIVFIATGLLGVLLLIQHVHYTADVLAAPVFSYIFWYLGKTITRI</sequence>
<feature type="transmembrane region" description="Helical" evidence="1">
    <location>
        <begin position="186"/>
        <end position="204"/>
    </location>
</feature>
<feature type="transmembrane region" description="Helical" evidence="1">
    <location>
        <begin position="139"/>
        <end position="155"/>
    </location>
</feature>
<evidence type="ECO:0000313" key="4">
    <source>
        <dbReference type="Proteomes" id="UP000521017"/>
    </source>
</evidence>
<dbReference type="Proteomes" id="UP000521017">
    <property type="component" value="Unassembled WGS sequence"/>
</dbReference>
<feature type="transmembrane region" description="Helical" evidence="1">
    <location>
        <begin position="92"/>
        <end position="112"/>
    </location>
</feature>
<dbReference type="AlphaFoldDB" id="A0A7X0J824"/>
<dbReference type="RefSeq" id="WP_184628779.1">
    <property type="nucleotide sequence ID" value="NZ_JACHCC010000014.1"/>
</dbReference>
<evidence type="ECO:0000259" key="2">
    <source>
        <dbReference type="Pfam" id="PF14360"/>
    </source>
</evidence>
<name>A0A7X0J824_9SPHI</name>
<feature type="transmembrane region" description="Helical" evidence="1">
    <location>
        <begin position="63"/>
        <end position="80"/>
    </location>
</feature>
<feature type="transmembrane region" description="Helical" evidence="1">
    <location>
        <begin position="21"/>
        <end position="43"/>
    </location>
</feature>
<keyword evidence="1" id="KW-0812">Transmembrane</keyword>
<organism evidence="3 4">
    <name type="scientific">Pedobacter cryoconitis</name>
    <dbReference type="NCBI Taxonomy" id="188932"/>
    <lineage>
        <taxon>Bacteria</taxon>
        <taxon>Pseudomonadati</taxon>
        <taxon>Bacteroidota</taxon>
        <taxon>Sphingobacteriia</taxon>
        <taxon>Sphingobacteriales</taxon>
        <taxon>Sphingobacteriaceae</taxon>
        <taxon>Pedobacter</taxon>
    </lineage>
</organism>
<accession>A0A7X0J824</accession>
<reference evidence="3 4" key="1">
    <citation type="submission" date="2020-08" db="EMBL/GenBank/DDBJ databases">
        <title>Genomic Encyclopedia of Type Strains, Phase IV (KMG-V): Genome sequencing to study the core and pangenomes of soil and plant-associated prokaryotes.</title>
        <authorList>
            <person name="Whitman W."/>
        </authorList>
    </citation>
    <scope>NUCLEOTIDE SEQUENCE [LARGE SCALE GENOMIC DNA]</scope>
    <source>
        <strain evidence="3 4">M2T3</strain>
    </source>
</reference>
<protein>
    <recommendedName>
        <fullName evidence="2">Sphingomyelin synthase-like domain-containing protein</fullName>
    </recommendedName>
</protein>
<keyword evidence="1" id="KW-0472">Membrane</keyword>
<dbReference type="InterPro" id="IPR025749">
    <property type="entry name" value="Sphingomyelin_synth-like_dom"/>
</dbReference>
<dbReference type="Pfam" id="PF14360">
    <property type="entry name" value="PAP2_C"/>
    <property type="match status" value="1"/>
</dbReference>
<feature type="transmembrane region" description="Helical" evidence="1">
    <location>
        <begin position="162"/>
        <end position="180"/>
    </location>
</feature>
<evidence type="ECO:0000313" key="3">
    <source>
        <dbReference type="EMBL" id="MBB6502530.1"/>
    </source>
</evidence>
<dbReference type="EMBL" id="JACHCC010000014">
    <property type="protein sequence ID" value="MBB6502530.1"/>
    <property type="molecule type" value="Genomic_DNA"/>
</dbReference>
<comment type="caution">
    <text evidence="3">The sequence shown here is derived from an EMBL/GenBank/DDBJ whole genome shotgun (WGS) entry which is preliminary data.</text>
</comment>
<gene>
    <name evidence="3" type="ORF">HDF25_004713</name>
</gene>